<feature type="compositionally biased region" description="Low complexity" evidence="1">
    <location>
        <begin position="20"/>
        <end position="32"/>
    </location>
</feature>
<proteinExistence type="predicted"/>
<name>A0A383V4R8_TETOB</name>
<feature type="compositionally biased region" description="Polar residues" evidence="1">
    <location>
        <begin position="1"/>
        <end position="12"/>
    </location>
</feature>
<evidence type="ECO:0000313" key="2">
    <source>
        <dbReference type="EMBL" id="SZX59574.1"/>
    </source>
</evidence>
<keyword evidence="3" id="KW-1185">Reference proteome</keyword>
<reference evidence="2 3" key="1">
    <citation type="submission" date="2016-10" db="EMBL/GenBank/DDBJ databases">
        <authorList>
            <person name="Cai Z."/>
        </authorList>
    </citation>
    <scope>NUCLEOTIDE SEQUENCE [LARGE SCALE GENOMIC DNA]</scope>
</reference>
<evidence type="ECO:0000313" key="3">
    <source>
        <dbReference type="Proteomes" id="UP000256970"/>
    </source>
</evidence>
<dbReference type="AlphaFoldDB" id="A0A383V4R8"/>
<dbReference type="EMBL" id="FNXT01000006">
    <property type="protein sequence ID" value="SZX59574.1"/>
    <property type="molecule type" value="Genomic_DNA"/>
</dbReference>
<protein>
    <submittedName>
        <fullName evidence="2">Uncharacterized protein</fullName>
    </submittedName>
</protein>
<organism evidence="2 3">
    <name type="scientific">Tetradesmus obliquus</name>
    <name type="common">Green alga</name>
    <name type="synonym">Acutodesmus obliquus</name>
    <dbReference type="NCBI Taxonomy" id="3088"/>
    <lineage>
        <taxon>Eukaryota</taxon>
        <taxon>Viridiplantae</taxon>
        <taxon>Chlorophyta</taxon>
        <taxon>core chlorophytes</taxon>
        <taxon>Chlorophyceae</taxon>
        <taxon>CS clade</taxon>
        <taxon>Sphaeropleales</taxon>
        <taxon>Scenedesmaceae</taxon>
        <taxon>Tetradesmus</taxon>
    </lineage>
</organism>
<evidence type="ECO:0000256" key="1">
    <source>
        <dbReference type="SAM" id="MobiDB-lite"/>
    </source>
</evidence>
<dbReference type="Proteomes" id="UP000256970">
    <property type="component" value="Unassembled WGS sequence"/>
</dbReference>
<accession>A0A383V4R8</accession>
<gene>
    <name evidence="2" type="ORF">BQ4739_LOCUS183</name>
</gene>
<feature type="region of interest" description="Disordered" evidence="1">
    <location>
        <begin position="1"/>
        <end position="32"/>
    </location>
</feature>
<sequence>MLCLSSTQSCQGPLQRPARHSPSQAAAAAQPSGQLTLRPLKHVSAARLHHQQQQQWTTPAAAAAGPRRQLVKSRAGPVDVMPTWTLDQIAGLAFGVLMVVCYFGAQQVDVAVAKQQRRQLGLCEECGGLYNAESCQQDKCPMKAKASR</sequence>